<accession>A0ABS2AF98</accession>
<evidence type="ECO:0000313" key="3">
    <source>
        <dbReference type="Proteomes" id="UP000632138"/>
    </source>
</evidence>
<organism evidence="2 3">
    <name type="scientific">Paractinoplanes ovalisporus</name>
    <dbReference type="NCBI Taxonomy" id="2810368"/>
    <lineage>
        <taxon>Bacteria</taxon>
        <taxon>Bacillati</taxon>
        <taxon>Actinomycetota</taxon>
        <taxon>Actinomycetes</taxon>
        <taxon>Micromonosporales</taxon>
        <taxon>Micromonosporaceae</taxon>
        <taxon>Paractinoplanes</taxon>
    </lineage>
</organism>
<dbReference type="EMBL" id="JAENHP010000007">
    <property type="protein sequence ID" value="MBM2618496.1"/>
    <property type="molecule type" value="Genomic_DNA"/>
</dbReference>
<keyword evidence="3" id="KW-1185">Reference proteome</keyword>
<reference evidence="2 3" key="1">
    <citation type="submission" date="2021-01" db="EMBL/GenBank/DDBJ databases">
        <title>Actinoplanes sp. nov. LDG1-06 isolated from lichen.</title>
        <authorList>
            <person name="Saeng-In P."/>
            <person name="Phongsopitanun W."/>
            <person name="Kanchanasin P."/>
            <person name="Yuki M."/>
            <person name="Kudo T."/>
            <person name="Ohkuma M."/>
            <person name="Tanasupawat S."/>
        </authorList>
    </citation>
    <scope>NUCLEOTIDE SEQUENCE [LARGE SCALE GENOMIC DNA]</scope>
    <source>
        <strain evidence="2 3">LDG1-06</strain>
    </source>
</reference>
<comment type="caution">
    <text evidence="2">The sequence shown here is derived from an EMBL/GenBank/DDBJ whole genome shotgun (WGS) entry which is preliminary data.</text>
</comment>
<protein>
    <submittedName>
        <fullName evidence="2">Uncharacterized protein</fullName>
    </submittedName>
</protein>
<dbReference type="RefSeq" id="WP_203378499.1">
    <property type="nucleotide sequence ID" value="NZ_JAENHP010000007.1"/>
</dbReference>
<feature type="region of interest" description="Disordered" evidence="1">
    <location>
        <begin position="115"/>
        <end position="138"/>
    </location>
</feature>
<sequence>MAVKAYDISVNEQAVGGALAAGWAGAHGPAIDPAVWPRTPRTGQPMHHRFTLWLPEGYRRRGDELVGVSVFQWCDAFYWRGPSGPEGTVHPHLHLADDGVDQVFALLWLTEAELTGPPTARPAPTAAPVEGEDDPEGKIPSYASAGPLWLRERDDPNAGLSPTDDGCVEVPNLYDKFAMEHLGGTAMSPDGPRSDLSPWYVEVNRLGGLNHGGDQDIAFDLGAAHILGDMSSHVRYGIA</sequence>
<name>A0ABS2AF98_9ACTN</name>
<dbReference type="Proteomes" id="UP000632138">
    <property type="component" value="Unassembled WGS sequence"/>
</dbReference>
<evidence type="ECO:0000313" key="2">
    <source>
        <dbReference type="EMBL" id="MBM2618496.1"/>
    </source>
</evidence>
<evidence type="ECO:0000256" key="1">
    <source>
        <dbReference type="SAM" id="MobiDB-lite"/>
    </source>
</evidence>
<gene>
    <name evidence="2" type="ORF">JIG36_23345</name>
</gene>
<proteinExistence type="predicted"/>